<dbReference type="Pfam" id="PF22688">
    <property type="entry name" value="Hda_lid"/>
    <property type="match status" value="1"/>
</dbReference>
<dbReference type="InterPro" id="IPR027417">
    <property type="entry name" value="P-loop_NTPase"/>
</dbReference>
<organism evidence="2 3">
    <name type="scientific">Pigmentiphaga soli</name>
    <dbReference type="NCBI Taxonomy" id="1007095"/>
    <lineage>
        <taxon>Bacteria</taxon>
        <taxon>Pseudomonadati</taxon>
        <taxon>Pseudomonadota</taxon>
        <taxon>Betaproteobacteria</taxon>
        <taxon>Burkholderiales</taxon>
        <taxon>Alcaligenaceae</taxon>
        <taxon>Pigmentiphaga</taxon>
    </lineage>
</organism>
<proteinExistence type="predicted"/>
<dbReference type="Gene3D" id="3.40.50.300">
    <property type="entry name" value="P-loop containing nucleotide triphosphate hydrolases"/>
    <property type="match status" value="1"/>
</dbReference>
<dbReference type="PANTHER" id="PTHR30050:SF5">
    <property type="entry name" value="DNAA REGULATORY INACTIVATOR HDA"/>
    <property type="match status" value="1"/>
</dbReference>
<dbReference type="InterPro" id="IPR017788">
    <property type="entry name" value="Hda"/>
</dbReference>
<evidence type="ECO:0000313" key="2">
    <source>
        <dbReference type="EMBL" id="GAA4340034.1"/>
    </source>
</evidence>
<feature type="domain" description="Hda lid" evidence="1">
    <location>
        <begin position="161"/>
        <end position="225"/>
    </location>
</feature>
<name>A0ABP8HJD3_9BURK</name>
<dbReference type="NCBIfam" id="NF006485">
    <property type="entry name" value="PRK08903.1-5"/>
    <property type="match status" value="1"/>
</dbReference>
<sequence>MKQLLLDVLAEPAPSLENYVAGLNAEAVAALRGLAAGRAVYLWGPEGCGRTHLLRAWAEGQPGAVYLDANAPIDVFQALAEDDASAADVARVAVDDLHRLDDARRAAVFTLYNRWREAGAGSRAIALAAAGDRAPAAMPLREDLRTRLGWDLVFRLGVLSDADKEAALQRQAAARGLQLPPEMVRWILTHYERDMRRLTALLAALDHYSLQTRRPVTLPTLRAMLAEHTNTPLPDTSHSCAP</sequence>
<evidence type="ECO:0000313" key="3">
    <source>
        <dbReference type="Proteomes" id="UP001501671"/>
    </source>
</evidence>
<comment type="caution">
    <text evidence="2">The sequence shown here is derived from an EMBL/GenBank/DDBJ whole genome shotgun (WGS) entry which is preliminary data.</text>
</comment>
<dbReference type="SUPFAM" id="SSF52540">
    <property type="entry name" value="P-loop containing nucleoside triphosphate hydrolases"/>
    <property type="match status" value="1"/>
</dbReference>
<dbReference type="EMBL" id="BAABFO010000024">
    <property type="protein sequence ID" value="GAA4340034.1"/>
    <property type="molecule type" value="Genomic_DNA"/>
</dbReference>
<protein>
    <submittedName>
        <fullName evidence="2">DnaA regulatory inactivator Hda</fullName>
    </submittedName>
</protein>
<dbReference type="NCBIfam" id="TIGR03420">
    <property type="entry name" value="DnaA_homol_Hda"/>
    <property type="match status" value="1"/>
</dbReference>
<dbReference type="PANTHER" id="PTHR30050">
    <property type="entry name" value="CHROMOSOMAL REPLICATION INITIATOR PROTEIN DNAA"/>
    <property type="match status" value="1"/>
</dbReference>
<reference evidence="3" key="1">
    <citation type="journal article" date="2019" name="Int. J. Syst. Evol. Microbiol.">
        <title>The Global Catalogue of Microorganisms (GCM) 10K type strain sequencing project: providing services to taxonomists for standard genome sequencing and annotation.</title>
        <authorList>
            <consortium name="The Broad Institute Genomics Platform"/>
            <consortium name="The Broad Institute Genome Sequencing Center for Infectious Disease"/>
            <person name="Wu L."/>
            <person name="Ma J."/>
        </authorList>
    </citation>
    <scope>NUCLEOTIDE SEQUENCE [LARGE SCALE GENOMIC DNA]</scope>
    <source>
        <strain evidence="3">JCM 17666</strain>
    </source>
</reference>
<evidence type="ECO:0000259" key="1">
    <source>
        <dbReference type="Pfam" id="PF22688"/>
    </source>
</evidence>
<gene>
    <name evidence="2" type="primary">hda</name>
    <name evidence="2" type="ORF">GCM10023144_39050</name>
</gene>
<accession>A0ABP8HJD3</accession>
<dbReference type="InterPro" id="IPR055199">
    <property type="entry name" value="Hda_lid"/>
</dbReference>
<keyword evidence="3" id="KW-1185">Reference proteome</keyword>
<dbReference type="Proteomes" id="UP001501671">
    <property type="component" value="Unassembled WGS sequence"/>
</dbReference>
<dbReference type="Gene3D" id="1.10.8.60">
    <property type="match status" value="1"/>
</dbReference>
<dbReference type="RefSeq" id="WP_345251570.1">
    <property type="nucleotide sequence ID" value="NZ_BAABFO010000024.1"/>
</dbReference>